<gene>
    <name evidence="3" type="ORF">POM88_019025</name>
</gene>
<feature type="region of interest" description="Disordered" evidence="2">
    <location>
        <begin position="1"/>
        <end position="41"/>
    </location>
</feature>
<keyword evidence="4" id="KW-1185">Reference proteome</keyword>
<name>A0AAD8IRL2_9APIA</name>
<dbReference type="Proteomes" id="UP001237642">
    <property type="component" value="Unassembled WGS sequence"/>
</dbReference>
<reference evidence="3" key="1">
    <citation type="submission" date="2023-02" db="EMBL/GenBank/DDBJ databases">
        <title>Genome of toxic invasive species Heracleum sosnowskyi carries increased number of genes despite the absence of recent whole-genome duplications.</title>
        <authorList>
            <person name="Schelkunov M."/>
            <person name="Shtratnikova V."/>
            <person name="Makarenko M."/>
            <person name="Klepikova A."/>
            <person name="Omelchenko D."/>
            <person name="Novikova G."/>
            <person name="Obukhova E."/>
            <person name="Bogdanov V."/>
            <person name="Penin A."/>
            <person name="Logacheva M."/>
        </authorList>
    </citation>
    <scope>NUCLEOTIDE SEQUENCE</scope>
    <source>
        <strain evidence="3">Hsosn_3</strain>
        <tissue evidence="3">Leaf</tissue>
    </source>
</reference>
<evidence type="ECO:0000313" key="4">
    <source>
        <dbReference type="Proteomes" id="UP001237642"/>
    </source>
</evidence>
<comment type="caution">
    <text evidence="3">The sequence shown here is derived from an EMBL/GenBank/DDBJ whole genome shotgun (WGS) entry which is preliminary data.</text>
</comment>
<sequence>MSTKPKWQPPPPQLSPKILNLPTAKTRRKKSKNAAMKPPKRKEYYKGKLESLFDQEREFSRTCPAVVLANNASGVAAEKWRFQVEMLRAECNFLRMEREFALKKLERNKIKMERTLHSAVNTLLSGKKKIYEGENVGVVLQEEIEELAEKLEEIQRSYGVGDHEFQKCSNFDKKTAVLQRKLEKLGGLSDEKCTQQTPEMAETSHGIDKETIALAHENNLNFSEVEVLRMKMEGVSKGMLDRMEEEYGSMLSTTGTSSVASSSASTSMRIDYLDSSCFSTRQQHQETVSHEEKKCSGRCKYVVRRIVEQVRAETEQWSQMQDMLAQVRSEMEELQNSRDFWEGQALTSDNEIHSLQSSVEEWRVKALEAESKAKELETEVSTLRKELEKSKPEAKRVTVIPEDLESSPLTKKLEKEKHKLVCNIKQMDLAPISLGKQLEKEKRIYFRRVKEKENDNHHRLVTEKASSNSQTGFVAHRRTAFRDIGNV</sequence>
<dbReference type="PANTHER" id="PTHR35468:SF1">
    <property type="entry name" value="MYOSIN-LIKE PROTEIN"/>
    <property type="match status" value="1"/>
</dbReference>
<reference evidence="3" key="2">
    <citation type="submission" date="2023-05" db="EMBL/GenBank/DDBJ databases">
        <authorList>
            <person name="Schelkunov M.I."/>
        </authorList>
    </citation>
    <scope>NUCLEOTIDE SEQUENCE</scope>
    <source>
        <strain evidence="3">Hsosn_3</strain>
        <tissue evidence="3">Leaf</tissue>
    </source>
</reference>
<organism evidence="3 4">
    <name type="scientific">Heracleum sosnowskyi</name>
    <dbReference type="NCBI Taxonomy" id="360622"/>
    <lineage>
        <taxon>Eukaryota</taxon>
        <taxon>Viridiplantae</taxon>
        <taxon>Streptophyta</taxon>
        <taxon>Embryophyta</taxon>
        <taxon>Tracheophyta</taxon>
        <taxon>Spermatophyta</taxon>
        <taxon>Magnoliopsida</taxon>
        <taxon>eudicotyledons</taxon>
        <taxon>Gunneridae</taxon>
        <taxon>Pentapetalae</taxon>
        <taxon>asterids</taxon>
        <taxon>campanulids</taxon>
        <taxon>Apiales</taxon>
        <taxon>Apiaceae</taxon>
        <taxon>Apioideae</taxon>
        <taxon>apioid superclade</taxon>
        <taxon>Tordylieae</taxon>
        <taxon>Tordyliinae</taxon>
        <taxon>Heracleum</taxon>
    </lineage>
</organism>
<proteinExistence type="predicted"/>
<evidence type="ECO:0000313" key="3">
    <source>
        <dbReference type="EMBL" id="KAK1390847.1"/>
    </source>
</evidence>
<feature type="coiled-coil region" evidence="1">
    <location>
        <begin position="317"/>
        <end position="393"/>
    </location>
</feature>
<feature type="coiled-coil region" evidence="1">
    <location>
        <begin position="102"/>
        <end position="157"/>
    </location>
</feature>
<protein>
    <submittedName>
        <fullName evidence="3">Myosin-9</fullName>
    </submittedName>
</protein>
<dbReference type="EMBL" id="JAUIZM010000004">
    <property type="protein sequence ID" value="KAK1390847.1"/>
    <property type="molecule type" value="Genomic_DNA"/>
</dbReference>
<accession>A0AAD8IRL2</accession>
<evidence type="ECO:0000256" key="2">
    <source>
        <dbReference type="SAM" id="MobiDB-lite"/>
    </source>
</evidence>
<dbReference type="AlphaFoldDB" id="A0AAD8IRL2"/>
<dbReference type="PANTHER" id="PTHR35468">
    <property type="entry name" value="MYOSIN-LIKE PROTEIN"/>
    <property type="match status" value="1"/>
</dbReference>
<keyword evidence="1" id="KW-0175">Coiled coil</keyword>
<evidence type="ECO:0000256" key="1">
    <source>
        <dbReference type="SAM" id="Coils"/>
    </source>
</evidence>